<dbReference type="EMBL" id="JAUEPR010000035">
    <property type="protein sequence ID" value="KAK0473068.1"/>
    <property type="molecule type" value="Genomic_DNA"/>
</dbReference>
<evidence type="ECO:0000256" key="1">
    <source>
        <dbReference type="SAM" id="MobiDB-lite"/>
    </source>
</evidence>
<dbReference type="AlphaFoldDB" id="A0AA39U2P0"/>
<accession>A0AA39U2P0</accession>
<protein>
    <submittedName>
        <fullName evidence="2">Uncharacterized protein</fullName>
    </submittedName>
</protein>
<gene>
    <name evidence="2" type="ORF">IW261DRAFT_1505570</name>
</gene>
<proteinExistence type="predicted"/>
<dbReference type="Proteomes" id="UP001175227">
    <property type="component" value="Unassembled WGS sequence"/>
</dbReference>
<name>A0AA39U2P0_9AGAR</name>
<sequence length="378" mass="41899">MLPHFGEYIAFKLDPVASLKALDDPEVTKSCEALEAKTYVSCVTYLLSFPLPGVEYISVSMTLLSKGLPKDDPDWFITSDMSVPVLPNTYNPLSRPPLEPSTPLPWPDCYHPTQSRTQCRVLNDVVIGGGWPDPKYGLSSHDQVLLDGDYFDEDAYRRELLKTDNKPSDVSGVGDNVAAESETLEQDTDSQYCQSVSEGVSQLSASVGNRDSCSVLDAESQHSSEVSQSHITHPAPVSVSTFIFSFLSKLLPCMSCLRADIGDHEEIASISPSDPIWSHPIFGTRPPDTMPVIAVLDNLEAIKPEQINDPWDFFRELEALKKIEEDYFERMKAKAQAAIDRARQKDEELNVRLQSKMPKRIRPPAVTAELPPSDLAVS</sequence>
<feature type="region of interest" description="Disordered" evidence="1">
    <location>
        <begin position="349"/>
        <end position="378"/>
    </location>
</feature>
<reference evidence="2" key="1">
    <citation type="submission" date="2023-06" db="EMBL/GenBank/DDBJ databases">
        <authorList>
            <consortium name="Lawrence Berkeley National Laboratory"/>
            <person name="Ahrendt S."/>
            <person name="Sahu N."/>
            <person name="Indic B."/>
            <person name="Wong-Bajracharya J."/>
            <person name="Merenyi Z."/>
            <person name="Ke H.-M."/>
            <person name="Monk M."/>
            <person name="Kocsube S."/>
            <person name="Drula E."/>
            <person name="Lipzen A."/>
            <person name="Balint B."/>
            <person name="Henrissat B."/>
            <person name="Andreopoulos B."/>
            <person name="Martin F.M."/>
            <person name="Harder C.B."/>
            <person name="Rigling D."/>
            <person name="Ford K.L."/>
            <person name="Foster G.D."/>
            <person name="Pangilinan J."/>
            <person name="Papanicolaou A."/>
            <person name="Barry K."/>
            <person name="LaButti K."/>
            <person name="Viragh M."/>
            <person name="Koriabine M."/>
            <person name="Yan M."/>
            <person name="Riley R."/>
            <person name="Champramary S."/>
            <person name="Plett K.L."/>
            <person name="Tsai I.J."/>
            <person name="Slot J."/>
            <person name="Sipos G."/>
            <person name="Plett J."/>
            <person name="Nagy L.G."/>
            <person name="Grigoriev I.V."/>
        </authorList>
    </citation>
    <scope>NUCLEOTIDE SEQUENCE</scope>
    <source>
        <strain evidence="2">ICMP 16352</strain>
    </source>
</reference>
<evidence type="ECO:0000313" key="3">
    <source>
        <dbReference type="Proteomes" id="UP001175227"/>
    </source>
</evidence>
<organism evidence="2 3">
    <name type="scientific">Armillaria novae-zelandiae</name>
    <dbReference type="NCBI Taxonomy" id="153914"/>
    <lineage>
        <taxon>Eukaryota</taxon>
        <taxon>Fungi</taxon>
        <taxon>Dikarya</taxon>
        <taxon>Basidiomycota</taxon>
        <taxon>Agaricomycotina</taxon>
        <taxon>Agaricomycetes</taxon>
        <taxon>Agaricomycetidae</taxon>
        <taxon>Agaricales</taxon>
        <taxon>Marasmiineae</taxon>
        <taxon>Physalacriaceae</taxon>
        <taxon>Armillaria</taxon>
    </lineage>
</organism>
<evidence type="ECO:0000313" key="2">
    <source>
        <dbReference type="EMBL" id="KAK0473068.1"/>
    </source>
</evidence>
<comment type="caution">
    <text evidence="2">The sequence shown here is derived from an EMBL/GenBank/DDBJ whole genome shotgun (WGS) entry which is preliminary data.</text>
</comment>
<keyword evidence="3" id="KW-1185">Reference proteome</keyword>